<dbReference type="InterPro" id="IPR021109">
    <property type="entry name" value="Peptidase_aspartic_dom_sf"/>
</dbReference>
<keyword evidence="3" id="KW-1185">Reference proteome</keyword>
<evidence type="ECO:0000313" key="3">
    <source>
        <dbReference type="Proteomes" id="UP000683360"/>
    </source>
</evidence>
<dbReference type="CDD" id="cd00303">
    <property type="entry name" value="retropepsin_like"/>
    <property type="match status" value="1"/>
</dbReference>
<dbReference type="EMBL" id="CAJPWZ010001070">
    <property type="protein sequence ID" value="CAG2207081.1"/>
    <property type="molecule type" value="Genomic_DNA"/>
</dbReference>
<feature type="compositionally biased region" description="Low complexity" evidence="1">
    <location>
        <begin position="496"/>
        <end position="507"/>
    </location>
</feature>
<dbReference type="AlphaFoldDB" id="A0A8S3RCL3"/>
<organism evidence="2 3">
    <name type="scientific">Mytilus edulis</name>
    <name type="common">Blue mussel</name>
    <dbReference type="NCBI Taxonomy" id="6550"/>
    <lineage>
        <taxon>Eukaryota</taxon>
        <taxon>Metazoa</taxon>
        <taxon>Spiralia</taxon>
        <taxon>Lophotrochozoa</taxon>
        <taxon>Mollusca</taxon>
        <taxon>Bivalvia</taxon>
        <taxon>Autobranchia</taxon>
        <taxon>Pteriomorphia</taxon>
        <taxon>Mytilida</taxon>
        <taxon>Mytiloidea</taxon>
        <taxon>Mytilidae</taxon>
        <taxon>Mytilinae</taxon>
        <taxon>Mytilus</taxon>
    </lineage>
</organism>
<feature type="region of interest" description="Disordered" evidence="1">
    <location>
        <begin position="454"/>
        <end position="525"/>
    </location>
</feature>
<dbReference type="Gene3D" id="2.40.70.10">
    <property type="entry name" value="Acid Proteases"/>
    <property type="match status" value="1"/>
</dbReference>
<dbReference type="OrthoDB" id="6189076at2759"/>
<reference evidence="2" key="1">
    <citation type="submission" date="2021-03" db="EMBL/GenBank/DDBJ databases">
        <authorList>
            <person name="Bekaert M."/>
        </authorList>
    </citation>
    <scope>NUCLEOTIDE SEQUENCE</scope>
</reference>
<feature type="compositionally biased region" description="Basic and acidic residues" evidence="1">
    <location>
        <begin position="509"/>
        <end position="520"/>
    </location>
</feature>
<protein>
    <submittedName>
        <fullName evidence="2">Uncharacterized protein</fullName>
    </submittedName>
</protein>
<name>A0A8S3RCL3_MYTED</name>
<evidence type="ECO:0000256" key="1">
    <source>
        <dbReference type="SAM" id="MobiDB-lite"/>
    </source>
</evidence>
<accession>A0A8S3RCL3</accession>
<feature type="compositionally biased region" description="Polar residues" evidence="1">
    <location>
        <begin position="469"/>
        <end position="495"/>
    </location>
</feature>
<feature type="compositionally biased region" description="Acidic residues" evidence="1">
    <location>
        <begin position="403"/>
        <end position="415"/>
    </location>
</feature>
<comment type="caution">
    <text evidence="2">The sequence shown here is derived from an EMBL/GenBank/DDBJ whole genome shotgun (WGS) entry which is preliminary data.</text>
</comment>
<feature type="compositionally biased region" description="Basic and acidic residues" evidence="1">
    <location>
        <begin position="381"/>
        <end position="392"/>
    </location>
</feature>
<feature type="region of interest" description="Disordered" evidence="1">
    <location>
        <begin position="360"/>
        <end position="415"/>
    </location>
</feature>
<dbReference type="SUPFAM" id="SSF50630">
    <property type="entry name" value="Acid proteases"/>
    <property type="match status" value="1"/>
</dbReference>
<gene>
    <name evidence="2" type="ORF">MEDL_21373</name>
</gene>
<sequence>MVGKSNETHVYVNGKKCKSLIDSGSMVSTISEPTLRYLHPVPTVKTLDEFILSVRVAEGSQLPYHGYVEVNIKVPFHTESMMVPLLVVPETDYNRSVPVIIGTNVLRPIKSTLTCDSQVNIPREWETAFSAMDASITSLVKSTNRRPIKVSPMSIMTVTGLCKTKSGNQTAVTECLDDNQGSLGICPRVVSLKPTGKSRVPVRIFNMTAKAIYLKPRSVICGLNEVKIVRHADLDSSDENTESSKKGDEQDKGKILEKLGVELTELTPEMKASPSPFIETILLTQNVVTEDLHEVDISTIDWQEEQNADPSIRRVIALVQSGHKPTKRKISLEHEDVRRKVTVHRNMILPIFSLPTEEIVREQSQSRSKKDKSPTRPSLELQKDDNVKRDENDQTLNEVSVNSEEDEDEDEDDDICVVVTRSPGIRDENRNASLVLNPRAPEFLPTSFGSSLPVSSVSSDFSSSRPLSITQSGYSGEVFSDTSGQTRISQSELNPSSSSTFRGASGSDNSRENSDTREQTDAQPVLRHMVSYPHSYLFTSSRGKCFYGMACKDIYVKSGGRLQDLCRIAVSRLKGDMSGCIIYFVVGIPDICTLTRKKDQFNLYEESWLDLEVDHVSKMKEIISDTERRIKEFGGKVVFTTITTSSFRDWNSHRLRINKTKYLLYEEEYPKMQEKLHEILREINKFITELNCRNNMITPFLHTYVHKKKGDKIKYIFSKLVDGVHPSEDLGCKWFQYMERIILGNETKLAGTTVK</sequence>
<feature type="compositionally biased region" description="Low complexity" evidence="1">
    <location>
        <begin position="454"/>
        <end position="468"/>
    </location>
</feature>
<evidence type="ECO:0000313" key="2">
    <source>
        <dbReference type="EMBL" id="CAG2207081.1"/>
    </source>
</evidence>
<dbReference type="Proteomes" id="UP000683360">
    <property type="component" value="Unassembled WGS sequence"/>
</dbReference>
<proteinExistence type="predicted"/>